<name>A0A1T2X4N9_9BACL</name>
<dbReference type="EMBL" id="MSZX01000010">
    <property type="protein sequence ID" value="OPA74802.1"/>
    <property type="molecule type" value="Genomic_DNA"/>
</dbReference>
<dbReference type="AlphaFoldDB" id="A0A1T2X4N9"/>
<dbReference type="STRING" id="1324314.BVG16_23105"/>
<reference evidence="1 2" key="1">
    <citation type="submission" date="2017-01" db="EMBL/GenBank/DDBJ databases">
        <title>Genome analysis of Paenibacillus selenitrireducens ES3-24.</title>
        <authorList>
            <person name="Xu D."/>
            <person name="Yao R."/>
            <person name="Zheng S."/>
        </authorList>
    </citation>
    <scope>NUCLEOTIDE SEQUENCE [LARGE SCALE GENOMIC DNA]</scope>
    <source>
        <strain evidence="1 2">ES3-24</strain>
    </source>
</reference>
<keyword evidence="2" id="KW-1185">Reference proteome</keyword>
<comment type="caution">
    <text evidence="1">The sequence shown here is derived from an EMBL/GenBank/DDBJ whole genome shotgun (WGS) entry which is preliminary data.</text>
</comment>
<protein>
    <submittedName>
        <fullName evidence="1">Uncharacterized protein</fullName>
    </submittedName>
</protein>
<gene>
    <name evidence="1" type="ORF">BVG16_23105</name>
</gene>
<dbReference type="Proteomes" id="UP000190188">
    <property type="component" value="Unassembled WGS sequence"/>
</dbReference>
<organism evidence="1 2">
    <name type="scientific">Paenibacillus selenitireducens</name>
    <dbReference type="NCBI Taxonomy" id="1324314"/>
    <lineage>
        <taxon>Bacteria</taxon>
        <taxon>Bacillati</taxon>
        <taxon>Bacillota</taxon>
        <taxon>Bacilli</taxon>
        <taxon>Bacillales</taxon>
        <taxon>Paenibacillaceae</taxon>
        <taxon>Paenibacillus</taxon>
    </lineage>
</organism>
<proteinExistence type="predicted"/>
<evidence type="ECO:0000313" key="2">
    <source>
        <dbReference type="Proteomes" id="UP000190188"/>
    </source>
</evidence>
<evidence type="ECO:0000313" key="1">
    <source>
        <dbReference type="EMBL" id="OPA74802.1"/>
    </source>
</evidence>
<sequence length="171" mass="20188">MAVCLLYLFPLSHMFEQEDEISYLVAFQSVTDFVDRVRDKGYITPRMYNEFEERLSATGNSYDIDMQHARKRYTPVYQDPANASTFQNRIEVHDEIWYQSQIMQILFPDNALPMDQSERRYELHIGDMFEVTIKNKNPTQAGVFHSFLTQQEDSSTRIFIPYGGMVRNEDD</sequence>
<accession>A0A1T2X4N9</accession>